<reference evidence="3" key="1">
    <citation type="submission" date="2016-06" db="UniProtKB">
        <authorList>
            <consortium name="WormBaseParasite"/>
        </authorList>
    </citation>
    <scope>IDENTIFICATION</scope>
</reference>
<dbReference type="Proteomes" id="UP000275846">
    <property type="component" value="Unassembled WGS sequence"/>
</dbReference>
<sequence length="110" mass="12898">MHLWPTIFLFYPHPSLLPHGRKFIWRGRHAITRIFRGTLRAARVNPLTLAAWNVRSLLDNRRSNRPDRRTALVARELARYKVNIATFSETQFSEQGQLEEVCSGYTFWSG</sequence>
<evidence type="ECO:0000313" key="2">
    <source>
        <dbReference type="Proteomes" id="UP000275846"/>
    </source>
</evidence>
<dbReference type="EMBL" id="UYSU01034151">
    <property type="protein sequence ID" value="VDL93848.1"/>
    <property type="molecule type" value="Genomic_DNA"/>
</dbReference>
<dbReference type="AlphaFoldDB" id="A0A183STB1"/>
<protein>
    <submittedName>
        <fullName evidence="1 3">Uncharacterized protein</fullName>
    </submittedName>
</protein>
<dbReference type="OrthoDB" id="6313695at2759"/>
<dbReference type="WBParaSite" id="SSLN_0000773701-mRNA-1">
    <property type="protein sequence ID" value="SSLN_0000773701-mRNA-1"/>
    <property type="gene ID" value="SSLN_0000773701"/>
</dbReference>
<gene>
    <name evidence="1" type="ORF">SSLN_LOCUS7463</name>
</gene>
<proteinExistence type="predicted"/>
<keyword evidence="2" id="KW-1185">Reference proteome</keyword>
<organism evidence="3">
    <name type="scientific">Schistocephalus solidus</name>
    <name type="common">Tapeworm</name>
    <dbReference type="NCBI Taxonomy" id="70667"/>
    <lineage>
        <taxon>Eukaryota</taxon>
        <taxon>Metazoa</taxon>
        <taxon>Spiralia</taxon>
        <taxon>Lophotrochozoa</taxon>
        <taxon>Platyhelminthes</taxon>
        <taxon>Cestoda</taxon>
        <taxon>Eucestoda</taxon>
        <taxon>Diphyllobothriidea</taxon>
        <taxon>Diphyllobothriidae</taxon>
        <taxon>Schistocephalus</taxon>
    </lineage>
</organism>
<evidence type="ECO:0000313" key="1">
    <source>
        <dbReference type="EMBL" id="VDL93848.1"/>
    </source>
</evidence>
<accession>A0A183STB1</accession>
<name>A0A183STB1_SCHSO</name>
<reference evidence="1 2" key="2">
    <citation type="submission" date="2018-11" db="EMBL/GenBank/DDBJ databases">
        <authorList>
            <consortium name="Pathogen Informatics"/>
        </authorList>
    </citation>
    <scope>NUCLEOTIDE SEQUENCE [LARGE SCALE GENOMIC DNA]</scope>
    <source>
        <strain evidence="1 2">NST_G2</strain>
    </source>
</reference>
<evidence type="ECO:0000313" key="3">
    <source>
        <dbReference type="WBParaSite" id="SSLN_0000773701-mRNA-1"/>
    </source>
</evidence>